<name>A0A2Z6MND0_TRISU</name>
<dbReference type="Proteomes" id="UP000242715">
    <property type="component" value="Unassembled WGS sequence"/>
</dbReference>
<evidence type="ECO:0000313" key="1">
    <source>
        <dbReference type="EMBL" id="GAU25000.1"/>
    </source>
</evidence>
<accession>A0A2Z6MND0</accession>
<reference evidence="2" key="1">
    <citation type="journal article" date="2017" name="Front. Plant Sci.">
        <title>Climate Clever Clovers: New Paradigm to Reduce the Environmental Footprint of Ruminants by Breeding Low Methanogenic Forages Utilizing Haplotype Variation.</title>
        <authorList>
            <person name="Kaur P."/>
            <person name="Appels R."/>
            <person name="Bayer P.E."/>
            <person name="Keeble-Gagnere G."/>
            <person name="Wang J."/>
            <person name="Hirakawa H."/>
            <person name="Shirasawa K."/>
            <person name="Vercoe P."/>
            <person name="Stefanova K."/>
            <person name="Durmic Z."/>
            <person name="Nichols P."/>
            <person name="Revell C."/>
            <person name="Isobe S.N."/>
            <person name="Edwards D."/>
            <person name="Erskine W."/>
        </authorList>
    </citation>
    <scope>NUCLEOTIDE SEQUENCE [LARGE SCALE GENOMIC DNA]</scope>
    <source>
        <strain evidence="2">cv. Daliak</strain>
    </source>
</reference>
<dbReference type="AlphaFoldDB" id="A0A2Z6MND0"/>
<evidence type="ECO:0008006" key="3">
    <source>
        <dbReference type="Google" id="ProtNLM"/>
    </source>
</evidence>
<evidence type="ECO:0000313" key="2">
    <source>
        <dbReference type="Proteomes" id="UP000242715"/>
    </source>
</evidence>
<proteinExistence type="predicted"/>
<protein>
    <recommendedName>
        <fullName evidence="3">Reverse transcriptase zinc-binding domain-containing protein</fullName>
    </recommendedName>
</protein>
<keyword evidence="2" id="KW-1185">Reference proteome</keyword>
<organism evidence="1 2">
    <name type="scientific">Trifolium subterraneum</name>
    <name type="common">Subterranean clover</name>
    <dbReference type="NCBI Taxonomy" id="3900"/>
    <lineage>
        <taxon>Eukaryota</taxon>
        <taxon>Viridiplantae</taxon>
        <taxon>Streptophyta</taxon>
        <taxon>Embryophyta</taxon>
        <taxon>Tracheophyta</taxon>
        <taxon>Spermatophyta</taxon>
        <taxon>Magnoliopsida</taxon>
        <taxon>eudicotyledons</taxon>
        <taxon>Gunneridae</taxon>
        <taxon>Pentapetalae</taxon>
        <taxon>rosids</taxon>
        <taxon>fabids</taxon>
        <taxon>Fabales</taxon>
        <taxon>Fabaceae</taxon>
        <taxon>Papilionoideae</taxon>
        <taxon>50 kb inversion clade</taxon>
        <taxon>NPAAA clade</taxon>
        <taxon>Hologalegina</taxon>
        <taxon>IRL clade</taxon>
        <taxon>Trifolieae</taxon>
        <taxon>Trifolium</taxon>
    </lineage>
</organism>
<sequence>MLVERDNLWFRVLAARYGLERGRLCAGGTRGRLCSGNTLGGRRLFDLAKNKTVLVAEMSSLGWGSGGEAWVWRRPLRAWEEEMLRERLVWHPQVPLKVFILAWRLLCDRLPTKRNLITRGILPAAFVDSFFFGDSADSSRSFRLVYYVGRWIPVSSFLHATHMARQRVGCVDRTKSHIILRLSKFVISYVGQDQDLFL</sequence>
<gene>
    <name evidence="1" type="ORF">TSUD_292110</name>
</gene>
<dbReference type="EMBL" id="DF973300">
    <property type="protein sequence ID" value="GAU25000.1"/>
    <property type="molecule type" value="Genomic_DNA"/>
</dbReference>